<accession>A0A392M8X5</accession>
<feature type="compositionally biased region" description="Basic and acidic residues" evidence="1">
    <location>
        <begin position="1"/>
        <end position="11"/>
    </location>
</feature>
<dbReference type="Proteomes" id="UP000265520">
    <property type="component" value="Unassembled WGS sequence"/>
</dbReference>
<reference evidence="2 3" key="1">
    <citation type="journal article" date="2018" name="Front. Plant Sci.">
        <title>Red Clover (Trifolium pratense) and Zigzag Clover (T. medium) - A Picture of Genomic Similarities and Differences.</title>
        <authorList>
            <person name="Dluhosova J."/>
            <person name="Istvanek J."/>
            <person name="Nedelnik J."/>
            <person name="Repkova J."/>
        </authorList>
    </citation>
    <scope>NUCLEOTIDE SEQUENCE [LARGE SCALE GENOMIC DNA]</scope>
    <source>
        <strain evidence="3">cv. 10/8</strain>
        <tissue evidence="2">Leaf</tissue>
    </source>
</reference>
<comment type="caution">
    <text evidence="2">The sequence shown here is derived from an EMBL/GenBank/DDBJ whole genome shotgun (WGS) entry which is preliminary data.</text>
</comment>
<evidence type="ECO:0000256" key="1">
    <source>
        <dbReference type="SAM" id="MobiDB-lite"/>
    </source>
</evidence>
<feature type="region of interest" description="Disordered" evidence="1">
    <location>
        <begin position="1"/>
        <end position="22"/>
    </location>
</feature>
<name>A0A392M8X5_9FABA</name>
<evidence type="ECO:0000313" key="2">
    <source>
        <dbReference type="EMBL" id="MCH83942.1"/>
    </source>
</evidence>
<organism evidence="2 3">
    <name type="scientific">Trifolium medium</name>
    <dbReference type="NCBI Taxonomy" id="97028"/>
    <lineage>
        <taxon>Eukaryota</taxon>
        <taxon>Viridiplantae</taxon>
        <taxon>Streptophyta</taxon>
        <taxon>Embryophyta</taxon>
        <taxon>Tracheophyta</taxon>
        <taxon>Spermatophyta</taxon>
        <taxon>Magnoliopsida</taxon>
        <taxon>eudicotyledons</taxon>
        <taxon>Gunneridae</taxon>
        <taxon>Pentapetalae</taxon>
        <taxon>rosids</taxon>
        <taxon>fabids</taxon>
        <taxon>Fabales</taxon>
        <taxon>Fabaceae</taxon>
        <taxon>Papilionoideae</taxon>
        <taxon>50 kb inversion clade</taxon>
        <taxon>NPAAA clade</taxon>
        <taxon>Hologalegina</taxon>
        <taxon>IRL clade</taxon>
        <taxon>Trifolieae</taxon>
        <taxon>Trifolium</taxon>
    </lineage>
</organism>
<dbReference type="AlphaFoldDB" id="A0A392M8X5"/>
<feature type="non-terminal residue" evidence="2">
    <location>
        <position position="61"/>
    </location>
</feature>
<sequence length="61" mass="6771">MSSTQDDRETEQQYAEEPSRQILPQQSLISAISEVTPVEEAPLWGLSSICGRRSTMEDTAS</sequence>
<evidence type="ECO:0000313" key="3">
    <source>
        <dbReference type="Proteomes" id="UP000265520"/>
    </source>
</evidence>
<gene>
    <name evidence="2" type="ORF">A2U01_0004772</name>
</gene>
<keyword evidence="3" id="KW-1185">Reference proteome</keyword>
<dbReference type="EMBL" id="LXQA010005996">
    <property type="protein sequence ID" value="MCH83942.1"/>
    <property type="molecule type" value="Genomic_DNA"/>
</dbReference>
<proteinExistence type="predicted"/>
<protein>
    <submittedName>
        <fullName evidence="2">Uncharacterized protein</fullName>
    </submittedName>
</protein>